<dbReference type="PANTHER" id="PTHR11113">
    <property type="entry name" value="N-ACETYLGLUCOSAMINE-6-PHOSPHATE DEACETYLASE"/>
    <property type="match status" value="1"/>
</dbReference>
<evidence type="ECO:0000259" key="3">
    <source>
        <dbReference type="Pfam" id="PF01979"/>
    </source>
</evidence>
<dbReference type="SUPFAM" id="SSF51556">
    <property type="entry name" value="Metallo-dependent hydrolases"/>
    <property type="match status" value="1"/>
</dbReference>
<name>A0A4U9DBJ1_RAOTE</name>
<dbReference type="GO" id="GO:0006046">
    <property type="term" value="P:N-acetylglucosamine catabolic process"/>
    <property type="evidence" value="ECO:0007669"/>
    <property type="project" value="TreeGrafter"/>
</dbReference>
<accession>A0A4U9DBJ1</accession>
<gene>
    <name evidence="4" type="primary">nagA_1</name>
    <name evidence="4" type="ORF">NCTC9185_07091</name>
</gene>
<dbReference type="AlphaFoldDB" id="A0A4U9DBJ1"/>
<dbReference type="Proteomes" id="UP000339249">
    <property type="component" value="Unassembled WGS sequence"/>
</dbReference>
<dbReference type="Pfam" id="PF01979">
    <property type="entry name" value="Amidohydro_1"/>
    <property type="match status" value="1"/>
</dbReference>
<evidence type="ECO:0000313" key="5">
    <source>
        <dbReference type="Proteomes" id="UP000339249"/>
    </source>
</evidence>
<evidence type="ECO:0000313" key="4">
    <source>
        <dbReference type="EMBL" id="VTN15012.1"/>
    </source>
</evidence>
<dbReference type="Gene3D" id="3.20.20.140">
    <property type="entry name" value="Metal-dependent hydrolases"/>
    <property type="match status" value="1"/>
</dbReference>
<dbReference type="InterPro" id="IPR011059">
    <property type="entry name" value="Metal-dep_hydrolase_composite"/>
</dbReference>
<reference evidence="4 5" key="1">
    <citation type="submission" date="2019-04" db="EMBL/GenBank/DDBJ databases">
        <authorList>
            <consortium name="Pathogen Informatics"/>
        </authorList>
    </citation>
    <scope>NUCLEOTIDE SEQUENCE [LARGE SCALE GENOMIC DNA]</scope>
    <source>
        <strain evidence="4 5">NCTC9185</strain>
    </source>
</reference>
<sequence>MLGKTIYYRNGLCVDENGTLSGSSLTMIEGVRNLVEHCGIALEEVLRMATLYPARAIGVEKQLGSIAPGMVANLTAFTRDYKIIKTIVNGNEVVTE</sequence>
<evidence type="ECO:0000256" key="1">
    <source>
        <dbReference type="ARBA" id="ARBA00010716"/>
    </source>
</evidence>
<dbReference type="PANTHER" id="PTHR11113:SF14">
    <property type="entry name" value="N-ACETYLGLUCOSAMINE-6-PHOSPHATE DEACETYLASE"/>
    <property type="match status" value="1"/>
</dbReference>
<dbReference type="SUPFAM" id="SSF51338">
    <property type="entry name" value="Composite domain of metallo-dependent hydrolases"/>
    <property type="match status" value="1"/>
</dbReference>
<evidence type="ECO:0000256" key="2">
    <source>
        <dbReference type="ARBA" id="ARBA00022801"/>
    </source>
</evidence>
<feature type="domain" description="Amidohydrolase-related" evidence="3">
    <location>
        <begin position="11"/>
        <end position="93"/>
    </location>
</feature>
<protein>
    <submittedName>
        <fullName evidence="4">N-acetylglucosamine-6-phosphate deacetylase</fullName>
        <ecNumber evidence="4">3.5.1.25</ecNumber>
    </submittedName>
</protein>
<proteinExistence type="inferred from homology"/>
<dbReference type="EC" id="3.5.1.25" evidence="4"/>
<dbReference type="EMBL" id="CABDVU010000001">
    <property type="protein sequence ID" value="VTN15012.1"/>
    <property type="molecule type" value="Genomic_DNA"/>
</dbReference>
<dbReference type="GO" id="GO:0008448">
    <property type="term" value="F:N-acetylglucosamine-6-phosphate deacetylase activity"/>
    <property type="evidence" value="ECO:0007669"/>
    <property type="project" value="UniProtKB-EC"/>
</dbReference>
<comment type="similarity">
    <text evidence="1">Belongs to the metallo-dependent hydrolases superfamily. NagA family.</text>
</comment>
<dbReference type="InterPro" id="IPR032466">
    <property type="entry name" value="Metal_Hydrolase"/>
</dbReference>
<dbReference type="InterPro" id="IPR006680">
    <property type="entry name" value="Amidohydro-rel"/>
</dbReference>
<keyword evidence="2 4" id="KW-0378">Hydrolase</keyword>
<dbReference type="Gene3D" id="2.30.40.10">
    <property type="entry name" value="Urease, subunit C, domain 1"/>
    <property type="match status" value="1"/>
</dbReference>
<organism evidence="4 5">
    <name type="scientific">Raoultella terrigena</name>
    <name type="common">Klebsiella terrigena</name>
    <dbReference type="NCBI Taxonomy" id="577"/>
    <lineage>
        <taxon>Bacteria</taxon>
        <taxon>Pseudomonadati</taxon>
        <taxon>Pseudomonadota</taxon>
        <taxon>Gammaproteobacteria</taxon>
        <taxon>Enterobacterales</taxon>
        <taxon>Enterobacteriaceae</taxon>
        <taxon>Klebsiella/Raoultella group</taxon>
        <taxon>Raoultella</taxon>
    </lineage>
</organism>